<evidence type="ECO:0000313" key="9">
    <source>
        <dbReference type="Proteomes" id="UP000294862"/>
    </source>
</evidence>
<comment type="subcellular location">
    <subcellularLocation>
        <location evidence="1">Membrane</location>
        <topology evidence="1">Single-pass membrane protein</topology>
    </subcellularLocation>
</comment>
<sequence length="1281" mass="131724">MPLRPGRNLARAFGAPSPAGRGKNAGFAWPRLLARLGIALAVLLVLVGLLAFWLLRTESGLQFVLARAVGATDGKLTIARSSGSLAGPATIEDLRYRDAEAGLDVHAQRATIAFAPLELIASRLHLTRLQLDGLDVALTSVPPPAEPAPPTGGFSLVAPLDIVLDRLVLARAKITSDGAPLLAIDTLDVIGRWTHDGIKLDSIALRSPDGQLDLHGTVSALPGYPGDGALDFRWNVADVTCAGTLAANSDGKLAHLAVTLSEPIAANVDAQLTQAKDWPWTAKVAVPRFDPKRVLKDSALAALELSLEGGGNLHGGTITGDLAANDHRVRIEPLRFALDGQRFTIDALTVRSPEAAGTLEANGEVQLDAKPVAASLALHWTDVVLPADLVGQALATHGQLDANGSAERFHAAGNLSLGPPGQLADLALDLDGTPETITLKQLALQQPKGGLDAHGTVTLKPAIGWQIDAKANRLDPGAFAAAWPGALDFDLATQGTLTDRGPDATIKLDHLGGTLRKRALSGHADLAIKPDYVVDGTLELASGSSRVAVVGRGGDRTDATITLAIASLGDWLPDAGGRLDGDFRVQGHWPELAVSGHAHGAKIASGGSTVEALDLVTDIASLDPPHGTLSLKAQGIASGALAFEAIDLDGSGNRDAHQLAVDARGSPLGLRLALSGSANEQGRWAGSLKTLDLAIKDAPPLALEQPAAMSWDGKQFNATDICLASGGPRVCVGGNGGADGALAAHYRIEQLPLALVMKLASPDMPVRVEGLIGGHGDVRRSAAGALDGTATLASERGSVAYPDNANQPLLAYTGLALDATLSPQSTHANVRAALDHDGRLDGDVTLSGPAGSAQALGGHLDLALNSLAFVELLTPEVANAKGRLVANYTFGGTTAAPQLNGALTLKELAAELPSAGLKLHDGDITARATDADHFALDGTLKSGDGTLTLSGSGGIGADAPLHATINGDNFLAADIPAAKVVISPDLVIERTRENLSVGGSVTIPKTDVDLAKLPGGGTAKTSPDVDVVDAEQPAPGKPLPVVVGVEIRLGDDVRLAGLGLDGRVHGQLRIDQRPGKLATGTGTMNVEGTYRAYGQDLKIESGRLLFAGTALDNPGLDIRAARTILGASGGQSDDTIIAGLQVRGTAQVPVLTVYSQPAMEQSEALSYLVTGKPLSGLKSGEGDMLGTAARALGSATGDLLAKGIGARMGVEAGVSDNAAVGGAAFTVGKYLSPKLYLSYGVGLFTPGEVVSLKYIFNKRWNFEAQNATSGNRAGINYRWER</sequence>
<keyword evidence="2 6" id="KW-0812">Transmembrane</keyword>
<dbReference type="Proteomes" id="UP000294862">
    <property type="component" value="Unassembled WGS sequence"/>
</dbReference>
<proteinExistence type="predicted"/>
<keyword evidence="9" id="KW-1185">Reference proteome</keyword>
<evidence type="ECO:0000256" key="4">
    <source>
        <dbReference type="ARBA" id="ARBA00023136"/>
    </source>
</evidence>
<name>A0A4R2IEN9_9GAMM</name>
<evidence type="ECO:0000313" key="8">
    <source>
        <dbReference type="EMBL" id="TCO42088.1"/>
    </source>
</evidence>
<feature type="region of interest" description="Disordered" evidence="5">
    <location>
        <begin position="1"/>
        <end position="20"/>
    </location>
</feature>
<evidence type="ECO:0000256" key="5">
    <source>
        <dbReference type="SAM" id="MobiDB-lite"/>
    </source>
</evidence>
<dbReference type="PANTHER" id="PTHR36985">
    <property type="entry name" value="TRANSLOCATION AND ASSEMBLY MODULE SUBUNIT TAMB"/>
    <property type="match status" value="1"/>
</dbReference>
<keyword evidence="3 6" id="KW-1133">Transmembrane helix</keyword>
<accession>A0A4R2IEN9</accession>
<dbReference type="Pfam" id="PF04357">
    <property type="entry name" value="TamB"/>
    <property type="match status" value="1"/>
</dbReference>
<feature type="domain" description="Translocation and assembly module TamB C-terminal" evidence="7">
    <location>
        <begin position="942"/>
        <end position="1280"/>
    </location>
</feature>
<organism evidence="8 9">
    <name type="scientific">Dokdonella fugitiva</name>
    <dbReference type="NCBI Taxonomy" id="328517"/>
    <lineage>
        <taxon>Bacteria</taxon>
        <taxon>Pseudomonadati</taxon>
        <taxon>Pseudomonadota</taxon>
        <taxon>Gammaproteobacteria</taxon>
        <taxon>Lysobacterales</taxon>
        <taxon>Rhodanobacteraceae</taxon>
        <taxon>Dokdonella</taxon>
    </lineage>
</organism>
<dbReference type="OrthoDB" id="5555605at2"/>
<dbReference type="GO" id="GO:0097347">
    <property type="term" value="C:TAM protein secretion complex"/>
    <property type="evidence" value="ECO:0007669"/>
    <property type="project" value="TreeGrafter"/>
</dbReference>
<protein>
    <submittedName>
        <fullName evidence="8">Translocation and assembly module TamB</fullName>
    </submittedName>
</protein>
<feature type="transmembrane region" description="Helical" evidence="6">
    <location>
        <begin position="32"/>
        <end position="55"/>
    </location>
</feature>
<dbReference type="EMBL" id="SLWQ01000002">
    <property type="protein sequence ID" value="TCO42088.1"/>
    <property type="molecule type" value="Genomic_DNA"/>
</dbReference>
<evidence type="ECO:0000256" key="3">
    <source>
        <dbReference type="ARBA" id="ARBA00022989"/>
    </source>
</evidence>
<evidence type="ECO:0000256" key="1">
    <source>
        <dbReference type="ARBA" id="ARBA00004167"/>
    </source>
</evidence>
<evidence type="ECO:0000256" key="6">
    <source>
        <dbReference type="SAM" id="Phobius"/>
    </source>
</evidence>
<reference evidence="8 9" key="1">
    <citation type="journal article" date="2015" name="Stand. Genomic Sci.">
        <title>Genomic Encyclopedia of Bacterial and Archaeal Type Strains, Phase III: the genomes of soil and plant-associated and newly described type strains.</title>
        <authorList>
            <person name="Whitman W.B."/>
            <person name="Woyke T."/>
            <person name="Klenk H.P."/>
            <person name="Zhou Y."/>
            <person name="Lilburn T.G."/>
            <person name="Beck B.J."/>
            <person name="De Vos P."/>
            <person name="Vandamme P."/>
            <person name="Eisen J.A."/>
            <person name="Garrity G."/>
            <person name="Hugenholtz P."/>
            <person name="Kyrpides N.C."/>
        </authorList>
    </citation>
    <scope>NUCLEOTIDE SEQUENCE [LARGE SCALE GENOMIC DNA]</scope>
    <source>
        <strain evidence="8 9">A3</strain>
    </source>
</reference>
<dbReference type="RefSeq" id="WP_131995194.1">
    <property type="nucleotide sequence ID" value="NZ_SLWQ01000002.1"/>
</dbReference>
<gene>
    <name evidence="8" type="ORF">EV148_102447</name>
</gene>
<comment type="caution">
    <text evidence="8">The sequence shown here is derived from an EMBL/GenBank/DDBJ whole genome shotgun (WGS) entry which is preliminary data.</text>
</comment>
<keyword evidence="4 6" id="KW-0472">Membrane</keyword>
<dbReference type="PANTHER" id="PTHR36985:SF1">
    <property type="entry name" value="TRANSLOCATION AND ASSEMBLY MODULE SUBUNIT TAMB"/>
    <property type="match status" value="1"/>
</dbReference>
<evidence type="ECO:0000259" key="7">
    <source>
        <dbReference type="Pfam" id="PF04357"/>
    </source>
</evidence>
<dbReference type="GO" id="GO:0005886">
    <property type="term" value="C:plasma membrane"/>
    <property type="evidence" value="ECO:0007669"/>
    <property type="project" value="InterPro"/>
</dbReference>
<evidence type="ECO:0000256" key="2">
    <source>
        <dbReference type="ARBA" id="ARBA00022692"/>
    </source>
</evidence>
<dbReference type="InterPro" id="IPR007452">
    <property type="entry name" value="TamB_C"/>
</dbReference>
<dbReference type="GO" id="GO:0009306">
    <property type="term" value="P:protein secretion"/>
    <property type="evidence" value="ECO:0007669"/>
    <property type="project" value="InterPro"/>
</dbReference>